<organism evidence="3">
    <name type="scientific">Alexandrium monilatum</name>
    <dbReference type="NCBI Taxonomy" id="311494"/>
    <lineage>
        <taxon>Eukaryota</taxon>
        <taxon>Sar</taxon>
        <taxon>Alveolata</taxon>
        <taxon>Dinophyceae</taxon>
        <taxon>Gonyaulacales</taxon>
        <taxon>Pyrocystaceae</taxon>
        <taxon>Alexandrium</taxon>
    </lineage>
</organism>
<dbReference type="EMBL" id="HBNR01062448">
    <property type="protein sequence ID" value="CAE4632398.1"/>
    <property type="molecule type" value="Transcribed_RNA"/>
</dbReference>
<dbReference type="PANTHER" id="PTHR24345">
    <property type="entry name" value="SERINE/THREONINE-PROTEIN KINASE PLK"/>
    <property type="match status" value="1"/>
</dbReference>
<evidence type="ECO:0000313" key="3">
    <source>
        <dbReference type="EMBL" id="CAE4632398.1"/>
    </source>
</evidence>
<sequence>MASNGRFVCGSLLGLLGLRAARQISFAIPASSEQTPAGQPYLEVSNLRGASAAAPREAAGEGARLAALAGAAAAVLVGCSARAASKGSRRQRATPIATRALGSIEQFKVFGPPEDPFVIETDKVLGVGGQGTVYLCHRQSAPDVKYAVKTIPIWRLLMDPSSEEKIREIRKEVDVLLRIQGHPNVCECIGCYDAFRPGTSEAQYIMIVMEKIEGGELASYIKDGQKYLQEPVAKSVFRQACEGLKYIHSKQVVHRDLKAENILVCGTELTATTPVKLIDFGVAKTVALSVAKSCVGTTEIMAPELVSAKLMIAPKGVTQKKHGPYTFKPPAEMSPGFGIISQRPDGKGAMVNGIEAGGQAAQNGVGDGWAISAINGVDITEMPFIKDFNEIGAGTKSGVTAIAEILGSLSADFTMEFVELPKREFTYQVDVWSLGVTLYTMLAGVTPFKEEDQIVNGEYEEQPIAHCSPEAKDLIKHLLQLDPAKRPTLDHVLVHPWVKA</sequence>
<name>A0A7S4S2A6_9DINO</name>
<dbReference type="SUPFAM" id="SSF56112">
    <property type="entry name" value="Protein kinase-like (PK-like)"/>
    <property type="match status" value="2"/>
</dbReference>
<proteinExistence type="predicted"/>
<dbReference type="GO" id="GO:0004674">
    <property type="term" value="F:protein serine/threonine kinase activity"/>
    <property type="evidence" value="ECO:0007669"/>
    <property type="project" value="UniProtKB-KW"/>
</dbReference>
<protein>
    <recommendedName>
        <fullName evidence="2">Protein kinase domain-containing protein</fullName>
    </recommendedName>
</protein>
<keyword evidence="1" id="KW-0732">Signal</keyword>
<dbReference type="GO" id="GO:0005524">
    <property type="term" value="F:ATP binding"/>
    <property type="evidence" value="ECO:0007669"/>
    <property type="project" value="UniProtKB-KW"/>
</dbReference>
<dbReference type="GO" id="GO:0005634">
    <property type="term" value="C:nucleus"/>
    <property type="evidence" value="ECO:0007669"/>
    <property type="project" value="TreeGrafter"/>
</dbReference>
<gene>
    <name evidence="3" type="ORF">AMON00008_LOCUS44019</name>
</gene>
<dbReference type="SMART" id="SM00220">
    <property type="entry name" value="S_TKc"/>
    <property type="match status" value="1"/>
</dbReference>
<evidence type="ECO:0000256" key="1">
    <source>
        <dbReference type="SAM" id="SignalP"/>
    </source>
</evidence>
<dbReference type="InterPro" id="IPR008271">
    <property type="entry name" value="Ser/Thr_kinase_AS"/>
</dbReference>
<accession>A0A7S4S2A6</accession>
<dbReference type="Gene3D" id="1.10.510.10">
    <property type="entry name" value="Transferase(Phosphotransferase) domain 1"/>
    <property type="match status" value="2"/>
</dbReference>
<reference evidence="3" key="1">
    <citation type="submission" date="2021-01" db="EMBL/GenBank/DDBJ databases">
        <authorList>
            <person name="Corre E."/>
            <person name="Pelletier E."/>
            <person name="Niang G."/>
            <person name="Scheremetjew M."/>
            <person name="Finn R."/>
            <person name="Kale V."/>
            <person name="Holt S."/>
            <person name="Cochrane G."/>
            <person name="Meng A."/>
            <person name="Brown T."/>
            <person name="Cohen L."/>
        </authorList>
    </citation>
    <scope>NUCLEOTIDE SEQUENCE</scope>
    <source>
        <strain evidence="3">CCMP3105</strain>
    </source>
</reference>
<dbReference type="PROSITE" id="PS00108">
    <property type="entry name" value="PROTEIN_KINASE_ST"/>
    <property type="match status" value="1"/>
</dbReference>
<dbReference type="AlphaFoldDB" id="A0A7S4S2A6"/>
<feature type="chain" id="PRO_5031478830" description="Protein kinase domain-containing protein" evidence="1">
    <location>
        <begin position="24"/>
        <end position="500"/>
    </location>
</feature>
<dbReference type="Pfam" id="PF00069">
    <property type="entry name" value="Pkinase"/>
    <property type="match status" value="2"/>
</dbReference>
<dbReference type="InterPro" id="IPR000719">
    <property type="entry name" value="Prot_kinase_dom"/>
</dbReference>
<feature type="domain" description="Protein kinase" evidence="2">
    <location>
        <begin position="119"/>
        <end position="498"/>
    </location>
</feature>
<dbReference type="InterPro" id="IPR011009">
    <property type="entry name" value="Kinase-like_dom_sf"/>
</dbReference>
<dbReference type="SUPFAM" id="SSF50156">
    <property type="entry name" value="PDZ domain-like"/>
    <property type="match status" value="1"/>
</dbReference>
<evidence type="ECO:0000259" key="2">
    <source>
        <dbReference type="PROSITE" id="PS50011"/>
    </source>
</evidence>
<dbReference type="InterPro" id="IPR036034">
    <property type="entry name" value="PDZ_sf"/>
</dbReference>
<dbReference type="PROSITE" id="PS50011">
    <property type="entry name" value="PROTEIN_KINASE_DOM"/>
    <property type="match status" value="1"/>
</dbReference>
<feature type="signal peptide" evidence="1">
    <location>
        <begin position="1"/>
        <end position="23"/>
    </location>
</feature>